<dbReference type="Gene3D" id="3.40.30.10">
    <property type="entry name" value="Glutaredoxin"/>
    <property type="match status" value="1"/>
</dbReference>
<evidence type="ECO:0000256" key="4">
    <source>
        <dbReference type="ARBA" id="ARBA00023284"/>
    </source>
</evidence>
<keyword evidence="3" id="KW-1015">Disulfide bond</keyword>
<dbReference type="InterPro" id="IPR036249">
    <property type="entry name" value="Thioredoxin-like_sf"/>
</dbReference>
<dbReference type="SUPFAM" id="SSF52833">
    <property type="entry name" value="Thioredoxin-like"/>
    <property type="match status" value="1"/>
</dbReference>
<evidence type="ECO:0000256" key="2">
    <source>
        <dbReference type="ARBA" id="ARBA00022748"/>
    </source>
</evidence>
<keyword evidence="2" id="KW-0201">Cytochrome c-type biogenesis</keyword>
<dbReference type="RefSeq" id="WP_354662892.1">
    <property type="nucleotide sequence ID" value="NZ_JBEXAC010000002.1"/>
</dbReference>
<dbReference type="Pfam" id="PF00578">
    <property type="entry name" value="AhpC-TSA"/>
    <property type="match status" value="1"/>
</dbReference>
<sequence>MHRYLVFILTVFCSVISYAQNSGIDRSGELQMNAKIPDWPSFRVIQHANPTIRIEAIKDKVIILDFFTTYCTNCIESLPKLQALQDKMKQQVEIIIVTPQDKATIEKFFKTNKLVKENKVRLPIIYSDTTLIKSFPFLGVPHVAWIYKEKVQAITHSDFITQKNIGELYSKGNIKLPRKNDFMDATTLTNSSLIGSVALSRYKDGVPQTGLKFEFDSLTQFRKTSFYNMSVAGAYTSIFFHMQKTNFLIANRVVWEVSDSSKYEHPTESGNPNEWMVNNAICYERYDTVRRSEKEQASLLLKDLNNFLGMEVSWGKKVRKCTVIQQNGPPAKSENMPKEGMNVEGSAPLCFFLDYSGKFAIAVDESGFKGKMILPDYNNLAELNKHLSFYGLKAIEAEREVDVLIFRELHSM</sequence>
<dbReference type="Proteomes" id="UP001549749">
    <property type="component" value="Unassembled WGS sequence"/>
</dbReference>
<dbReference type="EMBL" id="JBEXAC010000002">
    <property type="protein sequence ID" value="MET7000332.1"/>
    <property type="molecule type" value="Genomic_DNA"/>
</dbReference>
<keyword evidence="7" id="KW-1185">Reference proteome</keyword>
<comment type="subcellular location">
    <subcellularLocation>
        <location evidence="1">Cell envelope</location>
    </subcellularLocation>
</comment>
<evidence type="ECO:0000256" key="3">
    <source>
        <dbReference type="ARBA" id="ARBA00023157"/>
    </source>
</evidence>
<evidence type="ECO:0000256" key="1">
    <source>
        <dbReference type="ARBA" id="ARBA00004196"/>
    </source>
</evidence>
<proteinExistence type="predicted"/>
<dbReference type="InterPro" id="IPR000866">
    <property type="entry name" value="AhpC/TSA"/>
</dbReference>
<dbReference type="InterPro" id="IPR013766">
    <property type="entry name" value="Thioredoxin_domain"/>
</dbReference>
<evidence type="ECO:0000259" key="5">
    <source>
        <dbReference type="PROSITE" id="PS51352"/>
    </source>
</evidence>
<name>A0ABV2TBC7_9BACT</name>
<protein>
    <submittedName>
        <fullName evidence="6">Redoxin domain-containing protein</fullName>
    </submittedName>
</protein>
<feature type="domain" description="Thioredoxin" evidence="5">
    <location>
        <begin position="25"/>
        <end position="156"/>
    </location>
</feature>
<dbReference type="PANTHER" id="PTHR42852">
    <property type="entry name" value="THIOL:DISULFIDE INTERCHANGE PROTEIN DSBE"/>
    <property type="match status" value="1"/>
</dbReference>
<keyword evidence="4" id="KW-0676">Redox-active center</keyword>
<organism evidence="6 7">
    <name type="scientific">Chitinophaga defluvii</name>
    <dbReference type="NCBI Taxonomy" id="3163343"/>
    <lineage>
        <taxon>Bacteria</taxon>
        <taxon>Pseudomonadati</taxon>
        <taxon>Bacteroidota</taxon>
        <taxon>Chitinophagia</taxon>
        <taxon>Chitinophagales</taxon>
        <taxon>Chitinophagaceae</taxon>
        <taxon>Chitinophaga</taxon>
    </lineage>
</organism>
<dbReference type="InterPro" id="IPR050553">
    <property type="entry name" value="Thioredoxin_ResA/DsbE_sf"/>
</dbReference>
<gene>
    <name evidence="6" type="ORF">ABR189_23270</name>
</gene>
<reference evidence="6 7" key="1">
    <citation type="submission" date="2024-06" db="EMBL/GenBank/DDBJ databases">
        <title>Chitinophaga defluvii sp. nov., isolated from municipal sewage.</title>
        <authorList>
            <person name="Zhang L."/>
        </authorList>
    </citation>
    <scope>NUCLEOTIDE SEQUENCE [LARGE SCALE GENOMIC DNA]</scope>
    <source>
        <strain evidence="6 7">H8</strain>
    </source>
</reference>
<evidence type="ECO:0000313" key="6">
    <source>
        <dbReference type="EMBL" id="MET7000332.1"/>
    </source>
</evidence>
<dbReference type="PANTHER" id="PTHR42852:SF6">
    <property type="entry name" value="THIOL:DISULFIDE INTERCHANGE PROTEIN DSBE"/>
    <property type="match status" value="1"/>
</dbReference>
<accession>A0ABV2TBC7</accession>
<comment type="caution">
    <text evidence="6">The sequence shown here is derived from an EMBL/GenBank/DDBJ whole genome shotgun (WGS) entry which is preliminary data.</text>
</comment>
<evidence type="ECO:0000313" key="7">
    <source>
        <dbReference type="Proteomes" id="UP001549749"/>
    </source>
</evidence>
<dbReference type="CDD" id="cd02966">
    <property type="entry name" value="TlpA_like_family"/>
    <property type="match status" value="1"/>
</dbReference>
<dbReference type="PROSITE" id="PS51352">
    <property type="entry name" value="THIOREDOXIN_2"/>
    <property type="match status" value="1"/>
</dbReference>